<dbReference type="Proteomes" id="UP000531594">
    <property type="component" value="Unassembled WGS sequence"/>
</dbReference>
<reference evidence="2 3" key="1">
    <citation type="submission" date="2020-08" db="EMBL/GenBank/DDBJ databases">
        <title>Genomic Encyclopedia of Type Strains, Phase IV (KMG-IV): sequencing the most valuable type-strain genomes for metagenomic binning, comparative biology and taxonomic classification.</title>
        <authorList>
            <person name="Goeker M."/>
        </authorList>
    </citation>
    <scope>NUCLEOTIDE SEQUENCE [LARGE SCALE GENOMIC DNA]</scope>
    <source>
        <strain evidence="2 3">DSM 5391</strain>
    </source>
</reference>
<keyword evidence="1" id="KW-0472">Membrane</keyword>
<sequence>MKEAISKTKKKIAAISTGIGAAGLTVGTSLTGTASAACTGACGSCGLGCGSIAAVAAAGFVVVASRKRLGKKK</sequence>
<name>A0A7X0LWG6_9BACI</name>
<keyword evidence="1" id="KW-1133">Transmembrane helix</keyword>
<evidence type="ECO:0000313" key="2">
    <source>
        <dbReference type="EMBL" id="MBB6446668.1"/>
    </source>
</evidence>
<gene>
    <name evidence="2" type="ORF">HNR53_003328</name>
</gene>
<dbReference type="EMBL" id="JACHGK010000012">
    <property type="protein sequence ID" value="MBB6446668.1"/>
    <property type="molecule type" value="Genomic_DNA"/>
</dbReference>
<dbReference type="RefSeq" id="WP_184527869.1">
    <property type="nucleotide sequence ID" value="NZ_JACHGK010000012.1"/>
</dbReference>
<accession>A0A7X0LWG6</accession>
<organism evidence="2 3">
    <name type="scientific">Bacillus benzoevorans</name>
    <dbReference type="NCBI Taxonomy" id="1456"/>
    <lineage>
        <taxon>Bacteria</taxon>
        <taxon>Bacillati</taxon>
        <taxon>Bacillota</taxon>
        <taxon>Bacilli</taxon>
        <taxon>Bacillales</taxon>
        <taxon>Bacillaceae</taxon>
        <taxon>Bacillus</taxon>
    </lineage>
</organism>
<comment type="caution">
    <text evidence="2">The sequence shown here is derived from an EMBL/GenBank/DDBJ whole genome shotgun (WGS) entry which is preliminary data.</text>
</comment>
<evidence type="ECO:0000313" key="3">
    <source>
        <dbReference type="Proteomes" id="UP000531594"/>
    </source>
</evidence>
<protein>
    <submittedName>
        <fullName evidence="2">Uncharacterized protein</fullName>
    </submittedName>
</protein>
<feature type="transmembrane region" description="Helical" evidence="1">
    <location>
        <begin position="46"/>
        <end position="64"/>
    </location>
</feature>
<keyword evidence="1" id="KW-0812">Transmembrane</keyword>
<proteinExistence type="predicted"/>
<dbReference type="AlphaFoldDB" id="A0A7X0LWG6"/>
<evidence type="ECO:0000256" key="1">
    <source>
        <dbReference type="SAM" id="Phobius"/>
    </source>
</evidence>
<keyword evidence="3" id="KW-1185">Reference proteome</keyword>